<evidence type="ECO:0000256" key="1">
    <source>
        <dbReference type="SAM" id="MobiDB-lite"/>
    </source>
</evidence>
<feature type="region of interest" description="Disordered" evidence="1">
    <location>
        <begin position="109"/>
        <end position="149"/>
    </location>
</feature>
<accession>R4YZZ2</accession>
<dbReference type="Proteomes" id="UP000018291">
    <property type="component" value="Unassembled WGS sequence"/>
</dbReference>
<evidence type="ECO:0008006" key="4">
    <source>
        <dbReference type="Google" id="ProtNLM"/>
    </source>
</evidence>
<sequence length="149" mass="16228">MRLAVRYRGAAVLVVFVHAGVVPRHGQAIVIPGRSMSGKTTLVRTLLAQGAGYMSDEYAVINPTGRVHPYAHPLSVWKPTLRTTAAVVVPAMLRPHPWLLFEGRNPRARLRSHEKTKPSSARRVGQTLHRQAPAGRIDRPATDHSGGGP</sequence>
<organism evidence="2 3">
    <name type="scientific">Candidatus Neomicrothrix parvicella RN1</name>
    <dbReference type="NCBI Taxonomy" id="1229780"/>
    <lineage>
        <taxon>Bacteria</taxon>
        <taxon>Bacillati</taxon>
        <taxon>Actinomycetota</taxon>
        <taxon>Acidimicrobiia</taxon>
        <taxon>Acidimicrobiales</taxon>
        <taxon>Microthrixaceae</taxon>
        <taxon>Candidatus Neomicrothrix</taxon>
    </lineage>
</organism>
<dbReference type="EMBL" id="CANL01000005">
    <property type="protein sequence ID" value="CCM62596.1"/>
    <property type="molecule type" value="Genomic_DNA"/>
</dbReference>
<comment type="caution">
    <text evidence="2">The sequence shown here is derived from an EMBL/GenBank/DDBJ whole genome shotgun (WGS) entry which is preliminary data.</text>
</comment>
<dbReference type="SUPFAM" id="SSF53795">
    <property type="entry name" value="PEP carboxykinase-like"/>
    <property type="match status" value="1"/>
</dbReference>
<name>R4YZZ2_9ACTN</name>
<gene>
    <name evidence="2" type="ORF">BN381_130154</name>
</gene>
<dbReference type="AlphaFoldDB" id="R4YZZ2"/>
<dbReference type="STRING" id="1229780.BN381_130154"/>
<evidence type="ECO:0000313" key="2">
    <source>
        <dbReference type="EMBL" id="CCM62596.1"/>
    </source>
</evidence>
<reference evidence="2 3" key="1">
    <citation type="journal article" date="2013" name="ISME J.">
        <title>Metabolic model for the filamentous 'Candidatus Microthrix parvicella' based on genomic and metagenomic analyses.</title>
        <authorList>
            <person name="Jon McIlroy S."/>
            <person name="Kristiansen R."/>
            <person name="Albertsen M."/>
            <person name="Michael Karst S."/>
            <person name="Rossetti S."/>
            <person name="Lund Nielsen J."/>
            <person name="Tandoi V."/>
            <person name="James Seviour R."/>
            <person name="Nielsen P.H."/>
        </authorList>
    </citation>
    <scope>NUCLEOTIDE SEQUENCE [LARGE SCALE GENOMIC DNA]</scope>
    <source>
        <strain evidence="2 3">RN1</strain>
    </source>
</reference>
<evidence type="ECO:0000313" key="3">
    <source>
        <dbReference type="Proteomes" id="UP000018291"/>
    </source>
</evidence>
<dbReference type="HOGENOM" id="CLU_1746309_0_0_11"/>
<keyword evidence="3" id="KW-1185">Reference proteome</keyword>
<dbReference type="eggNOG" id="ENOG5033JCN">
    <property type="taxonomic scope" value="Bacteria"/>
</dbReference>
<dbReference type="Gene3D" id="3.40.50.300">
    <property type="entry name" value="P-loop containing nucleotide triphosphate hydrolases"/>
    <property type="match status" value="1"/>
</dbReference>
<proteinExistence type="predicted"/>
<protein>
    <recommendedName>
        <fullName evidence="4">HPr kinase/phosphorylase C-terminal domain-containing protein</fullName>
    </recommendedName>
</protein>
<dbReference type="InterPro" id="IPR027417">
    <property type="entry name" value="P-loop_NTPase"/>
</dbReference>